<dbReference type="SUPFAM" id="SSF47473">
    <property type="entry name" value="EF-hand"/>
    <property type="match status" value="1"/>
</dbReference>
<feature type="coiled-coil region" evidence="7">
    <location>
        <begin position="976"/>
        <end position="1010"/>
    </location>
</feature>
<protein>
    <recommendedName>
        <fullName evidence="1 6">Phosphoinositide phospholipase C</fullName>
        <ecNumber evidence="1 6">3.1.4.11</ecNumber>
    </recommendedName>
</protein>
<comment type="catalytic activity">
    <reaction evidence="6">
        <text>a 1,2-diacyl-sn-glycero-3-phospho-(1D-myo-inositol-4,5-bisphosphate) + H2O = 1D-myo-inositol 1,4,5-trisphosphate + a 1,2-diacyl-sn-glycerol + H(+)</text>
        <dbReference type="Rhea" id="RHEA:33179"/>
        <dbReference type="ChEBI" id="CHEBI:15377"/>
        <dbReference type="ChEBI" id="CHEBI:15378"/>
        <dbReference type="ChEBI" id="CHEBI:17815"/>
        <dbReference type="ChEBI" id="CHEBI:58456"/>
        <dbReference type="ChEBI" id="CHEBI:203600"/>
        <dbReference type="EC" id="3.1.4.11"/>
    </reaction>
</comment>
<dbReference type="InterPro" id="IPR035892">
    <property type="entry name" value="C2_domain_sf"/>
</dbReference>
<dbReference type="SUPFAM" id="SSF51695">
    <property type="entry name" value="PLC-like phosphodiesterases"/>
    <property type="match status" value="1"/>
</dbReference>
<evidence type="ECO:0000256" key="1">
    <source>
        <dbReference type="ARBA" id="ARBA00012368"/>
    </source>
</evidence>
<evidence type="ECO:0000313" key="9">
    <source>
        <dbReference type="EMBL" id="GAX28662.1"/>
    </source>
</evidence>
<gene>
    <name evidence="9" type="ORF">FisN_33Hh064</name>
</gene>
<dbReference type="EC" id="3.1.4.11" evidence="1 6"/>
<keyword evidence="7" id="KW-0175">Coiled coil</keyword>
<dbReference type="PROSITE" id="PS50008">
    <property type="entry name" value="PIPLC_Y_DOMAIN"/>
    <property type="match status" value="1"/>
</dbReference>
<dbReference type="InterPro" id="IPR001192">
    <property type="entry name" value="PI-PLC_fam"/>
</dbReference>
<dbReference type="GO" id="GO:0051209">
    <property type="term" value="P:release of sequestered calcium ion into cytosol"/>
    <property type="evidence" value="ECO:0007669"/>
    <property type="project" value="TreeGrafter"/>
</dbReference>
<dbReference type="SUPFAM" id="SSF49562">
    <property type="entry name" value="C2 domain (Calcium/lipid-binding domain, CaLB)"/>
    <property type="match status" value="1"/>
</dbReference>
<organism evidence="9 10">
    <name type="scientific">Fistulifera solaris</name>
    <name type="common">Oleaginous diatom</name>
    <dbReference type="NCBI Taxonomy" id="1519565"/>
    <lineage>
        <taxon>Eukaryota</taxon>
        <taxon>Sar</taxon>
        <taxon>Stramenopiles</taxon>
        <taxon>Ochrophyta</taxon>
        <taxon>Bacillariophyta</taxon>
        <taxon>Bacillariophyceae</taxon>
        <taxon>Bacillariophycidae</taxon>
        <taxon>Naviculales</taxon>
        <taxon>Naviculaceae</taxon>
        <taxon>Fistulifera</taxon>
    </lineage>
</organism>
<dbReference type="PRINTS" id="PR00390">
    <property type="entry name" value="PHPHLIPASEC"/>
</dbReference>
<dbReference type="EMBL" id="BDSP01000278">
    <property type="protein sequence ID" value="GAX28662.1"/>
    <property type="molecule type" value="Genomic_DNA"/>
</dbReference>
<dbReference type="InParanoid" id="A0A1Z5KRD2"/>
<dbReference type="InterPro" id="IPR011993">
    <property type="entry name" value="PH-like_dom_sf"/>
</dbReference>
<dbReference type="Pfam" id="PF00387">
    <property type="entry name" value="PI-PLC-Y"/>
    <property type="match status" value="1"/>
</dbReference>
<dbReference type="InterPro" id="IPR001711">
    <property type="entry name" value="PLipase_C_Pinositol-sp_Y"/>
</dbReference>
<dbReference type="Pfam" id="PF00388">
    <property type="entry name" value="PI-PLC-X"/>
    <property type="match status" value="1"/>
</dbReference>
<dbReference type="PANTHER" id="PTHR10336:SF36">
    <property type="entry name" value="1-PHOSPHATIDYLINOSITOL 4,5-BISPHOSPHATE PHOSPHODIESTERASE BETA-4"/>
    <property type="match status" value="1"/>
</dbReference>
<dbReference type="CDD" id="cd00275">
    <property type="entry name" value="C2_PLC_like"/>
    <property type="match status" value="1"/>
</dbReference>
<feature type="coiled-coil region" evidence="7">
    <location>
        <begin position="721"/>
        <end position="759"/>
    </location>
</feature>
<dbReference type="OrthoDB" id="269822at2759"/>
<dbReference type="InterPro" id="IPR017946">
    <property type="entry name" value="PLC-like_Pdiesterase_TIM-brl"/>
</dbReference>
<dbReference type="SMART" id="SM00149">
    <property type="entry name" value="PLCYc"/>
    <property type="match status" value="1"/>
</dbReference>
<keyword evidence="4 6" id="KW-0443">Lipid metabolism</keyword>
<dbReference type="GO" id="GO:0016042">
    <property type="term" value="P:lipid catabolic process"/>
    <property type="evidence" value="ECO:0007669"/>
    <property type="project" value="UniProtKB-KW"/>
</dbReference>
<name>A0A1Z5KRD2_FISSO</name>
<dbReference type="SMART" id="SM00148">
    <property type="entry name" value="PLCXc"/>
    <property type="match status" value="1"/>
</dbReference>
<dbReference type="Gene3D" id="2.30.29.30">
    <property type="entry name" value="Pleckstrin-homology domain (PH domain)/Phosphotyrosine-binding domain (PTB)"/>
    <property type="match status" value="1"/>
</dbReference>
<dbReference type="GO" id="GO:0004435">
    <property type="term" value="F:phosphatidylinositol-4,5-bisphosphate phospholipase C activity"/>
    <property type="evidence" value="ECO:0007669"/>
    <property type="project" value="UniProtKB-EC"/>
</dbReference>
<reference evidence="9 10" key="1">
    <citation type="journal article" date="2015" name="Plant Cell">
        <title>Oil accumulation by the oleaginous diatom Fistulifera solaris as revealed by the genome and transcriptome.</title>
        <authorList>
            <person name="Tanaka T."/>
            <person name="Maeda Y."/>
            <person name="Veluchamy A."/>
            <person name="Tanaka M."/>
            <person name="Abida H."/>
            <person name="Marechal E."/>
            <person name="Bowler C."/>
            <person name="Muto M."/>
            <person name="Sunaga Y."/>
            <person name="Tanaka M."/>
            <person name="Yoshino T."/>
            <person name="Taniguchi T."/>
            <person name="Fukuda Y."/>
            <person name="Nemoto M."/>
            <person name="Matsumoto M."/>
            <person name="Wong P.S."/>
            <person name="Aburatani S."/>
            <person name="Fujibuchi W."/>
        </authorList>
    </citation>
    <scope>NUCLEOTIDE SEQUENCE [LARGE SCALE GENOMIC DNA]</scope>
    <source>
        <strain evidence="9 10">JPCC DA0580</strain>
    </source>
</reference>
<accession>A0A1Z5KRD2</accession>
<dbReference type="PANTHER" id="PTHR10336">
    <property type="entry name" value="PHOSPHOINOSITIDE-SPECIFIC PHOSPHOLIPASE C FAMILY PROTEIN"/>
    <property type="match status" value="1"/>
</dbReference>
<keyword evidence="3 6" id="KW-0442">Lipid degradation</keyword>
<keyword evidence="10" id="KW-1185">Reference proteome</keyword>
<keyword evidence="5" id="KW-0807">Transducer</keyword>
<evidence type="ECO:0000256" key="3">
    <source>
        <dbReference type="ARBA" id="ARBA00022963"/>
    </source>
</evidence>
<evidence type="ECO:0000256" key="2">
    <source>
        <dbReference type="ARBA" id="ARBA00022801"/>
    </source>
</evidence>
<evidence type="ECO:0000259" key="8">
    <source>
        <dbReference type="PROSITE" id="PS50008"/>
    </source>
</evidence>
<dbReference type="SMART" id="SM00239">
    <property type="entry name" value="C2"/>
    <property type="match status" value="1"/>
</dbReference>
<dbReference type="Proteomes" id="UP000198406">
    <property type="component" value="Unassembled WGS sequence"/>
</dbReference>
<proteinExistence type="predicted"/>
<sequence>MCPLRCAKARKQYLLDARTSERQGDDDEAQHASNKQNIIETPCATGRAFFLCIGKHIKDSDMIQSSLKSGQKALQPLPSKSVSDKRNLQSYPVAEALLQDRQSLKSDEEAGIEVLKVTKLFKLQPRRIAISLNRKNLLVTSGRIKSLKGILRTAISARSISLDQIDRIQRGCVTKRFLSAALEPTAMQQALSIIYYDSGSLESLDLIIPSRREFKIVVQTLEDLAALAAVERRRLSIFDQIAHFHLSQCSIKLSESSISYSQWMTITDTLHTSLPKTRLTDIFRRHSDKVALSDVGLLLCYVYEELNADKTVTRIWDEMLEDDPVKDKDSISAVEFLSFLRKYQKCSHYQLEEACDLIRRLQSGQEDRLTKAQFLKYLTGDANDLVDPERAKEGVQNMHQPLSRYWIHSAHSTFRTTAKPVSFGRTSSKNPADIADEQMYMAALMRGVRCLELIVWDGIDPDSVVVSSQNPANSSSSSVPLDVVLRMIANFVEQFPYSFPIILHLQICCQQRLQALADQLESILGAFLLRPSSGVDDHLSLPSPDQARGKVIIFSKRPVAGSSSVVMDDFDWDIDSEKQIPVTHEDATVGDRTNKSGRLVGFDAHGPLYSVDPELSSRTPDQLWKQAIIDAKEATDSLEKAQAHERELNDKALQQANLAAELMSRLGISPHQIKEKTCLDRRKNPTNDQVIFQESPSMDEEEGVEIHDILPHLVSGDQTRYENALLEAQEAQKRVEHCKERLEFAERELERAIQVAQSDKGTDVDVREQARKAANEARIHNEDAIAAAQRVERLKELVAQIEDKAGSAGTVVQTALTEAKISEKRAFDAEARAERARVAAEHERKRAEEETRKEEILERIVSDIHQECQLAQSTYDQVRERIEKATLRLERAKEQIRSLENSSKYREQLLLQETESRPLVVQHAEKIEERDNCLALIDKATQESILVDKNRKQLQLKLEEKAQEWRIQAELASQTRRNADRSVHAAEELLEHAIEEREAAELRHVAYKRAESTVSDRGSQKESLFAQLKEAERASVEAAKLAAQSKHRASFLLDELDKEALSLTQQLVDEKKLHVVRLQGELDSAQLLKQHKELEVEKEVQRLKTDSELMKGTMISDVVTDNSQVDTPREADAISAYQSAVKLKDDANKASLYTQVLMSEANMKREVANRASEYKILMEMTLELPDKLSAMIFLYSCRLRNWASSMCLSNVHAHSLSQRVLVKRLEENAGEEVDLRKFTKDHLCRIFPYGKKNKSFPMKAWSLGCQFAGVNLAFPDEQVLLAEGRFRENGSCGYVLKPRYLTHDYVRGAEQPQRWALQVISGFNIPSCSNNVNLRVQVKVWTADGEPIIHETGEVSRNCFNPSWGNVFDLKISDPSMAMVNFIVYNGSEYLAGASLPVSCWREGFRSVALFNANHSRSGPYEFACLLVQATRHR</sequence>
<dbReference type="PROSITE" id="PS50007">
    <property type="entry name" value="PIPLC_X_DOMAIN"/>
    <property type="match status" value="1"/>
</dbReference>
<evidence type="ECO:0000313" key="10">
    <source>
        <dbReference type="Proteomes" id="UP000198406"/>
    </source>
</evidence>
<dbReference type="InterPro" id="IPR000909">
    <property type="entry name" value="PLipase_C_PInositol-sp_X_dom"/>
</dbReference>
<dbReference type="InterPro" id="IPR011992">
    <property type="entry name" value="EF-hand-dom_pair"/>
</dbReference>
<dbReference type="Gene3D" id="2.60.40.150">
    <property type="entry name" value="C2 domain"/>
    <property type="match status" value="1"/>
</dbReference>
<evidence type="ECO:0000256" key="7">
    <source>
        <dbReference type="SAM" id="Coils"/>
    </source>
</evidence>
<evidence type="ECO:0000256" key="6">
    <source>
        <dbReference type="RuleBase" id="RU361133"/>
    </source>
</evidence>
<dbReference type="InterPro" id="IPR000008">
    <property type="entry name" value="C2_dom"/>
</dbReference>
<comment type="caution">
    <text evidence="9">The sequence shown here is derived from an EMBL/GenBank/DDBJ whole genome shotgun (WGS) entry which is preliminary data.</text>
</comment>
<keyword evidence="2 6" id="KW-0378">Hydrolase</keyword>
<dbReference type="Gene3D" id="3.20.20.190">
    <property type="entry name" value="Phosphatidylinositol (PI) phosphodiesterase"/>
    <property type="match status" value="2"/>
</dbReference>
<dbReference type="Gene3D" id="1.10.238.10">
    <property type="entry name" value="EF-hand"/>
    <property type="match status" value="1"/>
</dbReference>
<evidence type="ECO:0000256" key="4">
    <source>
        <dbReference type="ARBA" id="ARBA00023098"/>
    </source>
</evidence>
<dbReference type="GO" id="GO:0048015">
    <property type="term" value="P:phosphatidylinositol-mediated signaling"/>
    <property type="evidence" value="ECO:0007669"/>
    <property type="project" value="TreeGrafter"/>
</dbReference>
<feature type="domain" description="PI-PLC Y-box" evidence="8">
    <location>
        <begin position="1215"/>
        <end position="1301"/>
    </location>
</feature>
<feature type="coiled-coil region" evidence="7">
    <location>
        <begin position="830"/>
        <end position="902"/>
    </location>
</feature>
<evidence type="ECO:0000256" key="5">
    <source>
        <dbReference type="ARBA" id="ARBA00023224"/>
    </source>
</evidence>